<evidence type="ECO:0000313" key="11">
    <source>
        <dbReference type="EMBL" id="PNF28978.1"/>
    </source>
</evidence>
<keyword evidence="3" id="KW-0677">Repeat</keyword>
<dbReference type="EMBL" id="NEVH01013277">
    <property type="protein sequence ID" value="PNF28978.1"/>
    <property type="molecule type" value="Genomic_DNA"/>
</dbReference>
<evidence type="ECO:0000256" key="4">
    <source>
        <dbReference type="ARBA" id="ARBA00022771"/>
    </source>
</evidence>
<dbReference type="SMART" id="SM00343">
    <property type="entry name" value="ZnF_C2HC"/>
    <property type="match status" value="4"/>
</dbReference>
<dbReference type="GO" id="GO:0071039">
    <property type="term" value="P:nuclear polyadenylation-dependent CUT catabolic process"/>
    <property type="evidence" value="ECO:0007669"/>
    <property type="project" value="TreeGrafter"/>
</dbReference>
<dbReference type="STRING" id="105785.A0A2J7QK77"/>
<feature type="domain" description="CCHC-type" evidence="10">
    <location>
        <begin position="514"/>
        <end position="530"/>
    </location>
</feature>
<dbReference type="Gene3D" id="4.10.60.10">
    <property type="entry name" value="Zinc finger, CCHC-type"/>
    <property type="match status" value="2"/>
</dbReference>
<dbReference type="GO" id="GO:0071035">
    <property type="term" value="P:nuclear polyadenylation-dependent rRNA catabolic process"/>
    <property type="evidence" value="ECO:0007669"/>
    <property type="project" value="TreeGrafter"/>
</dbReference>
<dbReference type="Proteomes" id="UP000235965">
    <property type="component" value="Unassembled WGS sequence"/>
</dbReference>
<feature type="domain" description="CCHC-type" evidence="10">
    <location>
        <begin position="559"/>
        <end position="575"/>
    </location>
</feature>
<evidence type="ECO:0000256" key="5">
    <source>
        <dbReference type="ARBA" id="ARBA00022833"/>
    </source>
</evidence>
<dbReference type="OrthoDB" id="7608935at2759"/>
<dbReference type="GO" id="GO:0071031">
    <property type="term" value="P:nuclear mRNA surveillance of mRNA 3'-end processing"/>
    <property type="evidence" value="ECO:0007669"/>
    <property type="project" value="TreeGrafter"/>
</dbReference>
<reference evidence="11 12" key="1">
    <citation type="submission" date="2017-12" db="EMBL/GenBank/DDBJ databases">
        <title>Hemimetabolous genomes reveal molecular basis of termite eusociality.</title>
        <authorList>
            <person name="Harrison M.C."/>
            <person name="Jongepier E."/>
            <person name="Robertson H.M."/>
            <person name="Arning N."/>
            <person name="Bitard-Feildel T."/>
            <person name="Chao H."/>
            <person name="Childers C.P."/>
            <person name="Dinh H."/>
            <person name="Doddapaneni H."/>
            <person name="Dugan S."/>
            <person name="Gowin J."/>
            <person name="Greiner C."/>
            <person name="Han Y."/>
            <person name="Hu H."/>
            <person name="Hughes D.S.T."/>
            <person name="Huylmans A.-K."/>
            <person name="Kemena C."/>
            <person name="Kremer L.P.M."/>
            <person name="Lee S.L."/>
            <person name="Lopez-Ezquerra A."/>
            <person name="Mallet L."/>
            <person name="Monroy-Kuhn J.M."/>
            <person name="Moser A."/>
            <person name="Murali S.C."/>
            <person name="Muzny D.M."/>
            <person name="Otani S."/>
            <person name="Piulachs M.-D."/>
            <person name="Poelchau M."/>
            <person name="Qu J."/>
            <person name="Schaub F."/>
            <person name="Wada-Katsumata A."/>
            <person name="Worley K.C."/>
            <person name="Xie Q."/>
            <person name="Ylla G."/>
            <person name="Poulsen M."/>
            <person name="Gibbs R.A."/>
            <person name="Schal C."/>
            <person name="Richards S."/>
            <person name="Belles X."/>
            <person name="Korb J."/>
            <person name="Bornberg-Bauer E."/>
        </authorList>
    </citation>
    <scope>NUCLEOTIDE SEQUENCE [LARGE SCALE GENOMIC DNA]</scope>
    <source>
        <tissue evidence="11">Whole body</tissue>
    </source>
</reference>
<name>A0A2J7QK77_9NEOP</name>
<feature type="domain" description="CCHC-type" evidence="10">
    <location>
        <begin position="605"/>
        <end position="621"/>
    </location>
</feature>
<dbReference type="GO" id="GO:0071036">
    <property type="term" value="P:nuclear polyadenylation-dependent snoRNA catabolic process"/>
    <property type="evidence" value="ECO:0007669"/>
    <property type="project" value="TreeGrafter"/>
</dbReference>
<feature type="compositionally biased region" description="Basic residues" evidence="9">
    <location>
        <begin position="407"/>
        <end position="425"/>
    </location>
</feature>
<dbReference type="InterPro" id="IPR051644">
    <property type="entry name" value="TRAMP_AT-DNA-binding"/>
</dbReference>
<evidence type="ECO:0000256" key="1">
    <source>
        <dbReference type="ARBA" id="ARBA00004123"/>
    </source>
</evidence>
<proteinExistence type="predicted"/>
<keyword evidence="4" id="KW-0863">Zinc-finger</keyword>
<dbReference type="InterPro" id="IPR036875">
    <property type="entry name" value="Znf_CCHC_sf"/>
</dbReference>
<dbReference type="PANTHER" id="PTHR46543:SF1">
    <property type="entry name" value="ZINC FINGER CCHC DOMAIN-CONTAINING PROTEIN 7"/>
    <property type="match status" value="1"/>
</dbReference>
<evidence type="ECO:0000256" key="2">
    <source>
        <dbReference type="ARBA" id="ARBA00022723"/>
    </source>
</evidence>
<feature type="region of interest" description="Disordered" evidence="9">
    <location>
        <begin position="397"/>
        <end position="425"/>
    </location>
</feature>
<keyword evidence="2" id="KW-0479">Metal-binding</keyword>
<gene>
    <name evidence="11" type="ORF">B7P43_G15095</name>
</gene>
<evidence type="ECO:0000256" key="8">
    <source>
        <dbReference type="ARBA" id="ARBA00043023"/>
    </source>
</evidence>
<dbReference type="EMBL" id="NEVH01013277">
    <property type="protein sequence ID" value="PNF28980.1"/>
    <property type="molecule type" value="Genomic_DNA"/>
</dbReference>
<feature type="domain" description="CCHC-type" evidence="10">
    <location>
        <begin position="492"/>
        <end position="508"/>
    </location>
</feature>
<evidence type="ECO:0000313" key="12">
    <source>
        <dbReference type="Proteomes" id="UP000235965"/>
    </source>
</evidence>
<evidence type="ECO:0000256" key="3">
    <source>
        <dbReference type="ARBA" id="ARBA00022737"/>
    </source>
</evidence>
<dbReference type="GO" id="GO:0031499">
    <property type="term" value="C:TRAMP complex"/>
    <property type="evidence" value="ECO:0007669"/>
    <property type="project" value="TreeGrafter"/>
</dbReference>
<dbReference type="GO" id="GO:0071037">
    <property type="term" value="P:nuclear polyadenylation-dependent snRNA catabolic process"/>
    <property type="evidence" value="ECO:0007669"/>
    <property type="project" value="TreeGrafter"/>
</dbReference>
<dbReference type="GO" id="GO:0071038">
    <property type="term" value="P:TRAMP-dependent tRNA surveillance pathway"/>
    <property type="evidence" value="ECO:0007669"/>
    <property type="project" value="TreeGrafter"/>
</dbReference>
<dbReference type="InterPro" id="IPR001878">
    <property type="entry name" value="Znf_CCHC"/>
</dbReference>
<dbReference type="SUPFAM" id="SSF57756">
    <property type="entry name" value="Retrovirus zinc finger-like domains"/>
    <property type="match status" value="1"/>
</dbReference>
<dbReference type="GO" id="GO:0008270">
    <property type="term" value="F:zinc ion binding"/>
    <property type="evidence" value="ECO:0007669"/>
    <property type="project" value="UniProtKB-KW"/>
</dbReference>
<keyword evidence="6" id="KW-0539">Nucleus</keyword>
<comment type="subcellular location">
    <subcellularLocation>
        <location evidence="1">Nucleus</location>
    </subcellularLocation>
</comment>
<dbReference type="EMBL" id="NEVH01013277">
    <property type="protein sequence ID" value="PNF28982.1"/>
    <property type="molecule type" value="Genomic_DNA"/>
</dbReference>
<dbReference type="AlphaFoldDB" id="A0A2J7QK77"/>
<dbReference type="EMBL" id="NEVH01013277">
    <property type="protein sequence ID" value="PNF28981.1"/>
    <property type="molecule type" value="Genomic_DNA"/>
</dbReference>
<comment type="caution">
    <text evidence="11">The sequence shown here is derived from an EMBL/GenBank/DDBJ whole genome shotgun (WGS) entry which is preliminary data.</text>
</comment>
<evidence type="ECO:0000256" key="9">
    <source>
        <dbReference type="SAM" id="MobiDB-lite"/>
    </source>
</evidence>
<protein>
    <recommendedName>
        <fullName evidence="7">Zinc finger CCHC domain-containing protein 7</fullName>
    </recommendedName>
    <alternativeName>
        <fullName evidence="8">TRAMP-like complex RNA-binding factor ZCCHC7</fullName>
    </alternativeName>
</protein>
<keyword evidence="12" id="KW-1185">Reference proteome</keyword>
<evidence type="ECO:0000256" key="7">
    <source>
        <dbReference type="ARBA" id="ARBA00041190"/>
    </source>
</evidence>
<organism evidence="11 12">
    <name type="scientific">Cryptotermes secundus</name>
    <dbReference type="NCBI Taxonomy" id="105785"/>
    <lineage>
        <taxon>Eukaryota</taxon>
        <taxon>Metazoa</taxon>
        <taxon>Ecdysozoa</taxon>
        <taxon>Arthropoda</taxon>
        <taxon>Hexapoda</taxon>
        <taxon>Insecta</taxon>
        <taxon>Pterygota</taxon>
        <taxon>Neoptera</taxon>
        <taxon>Polyneoptera</taxon>
        <taxon>Dictyoptera</taxon>
        <taxon>Blattodea</taxon>
        <taxon>Blattoidea</taxon>
        <taxon>Termitoidae</taxon>
        <taxon>Kalotermitidae</taxon>
        <taxon>Cryptotermitinae</taxon>
        <taxon>Cryptotermes</taxon>
    </lineage>
</organism>
<keyword evidence="5" id="KW-0862">Zinc</keyword>
<evidence type="ECO:0000259" key="10">
    <source>
        <dbReference type="SMART" id="SM00343"/>
    </source>
</evidence>
<evidence type="ECO:0000256" key="6">
    <source>
        <dbReference type="ARBA" id="ARBA00023242"/>
    </source>
</evidence>
<dbReference type="PANTHER" id="PTHR46543">
    <property type="entry name" value="ZINC FINGER CCHC DOMAIN-CONTAINING PROTEIN 7"/>
    <property type="match status" value="1"/>
</dbReference>
<sequence>MESGSNTDEDNDYETHLYSLLHHSGENLTEEMDLLPGTPSSKRVYVEESNSSDVTPFYESKRSKAFRLNMVNSLIAVSDVPPHNVKMGASSNNVKDKGVIEPGQKQKIQTNYYNLLRAYKEATSNCMQSAAAEKLNLKNTNPEYRYRKKVQKEKVFSNVLNAEDLNFANTSNSVIRESSGQRRNTVTVSSSSCQDNVATGVADTYHTSVHRTTSTYVTACTNNGNHNSYTHIENKHSKSPKSNCEKVFGDDVGADRNKSKNADIRIEMRGEENRHEHLEGEYSLSKYNVCLNKDKENVKEESVIVVDSSDSESVVEVDPPLHEPPAVISLSSDEEMGKNMTAQEKLNSTSAENDIVVLFTGGKSSEDKVLPAVSVDNMHNESLESIRSCASTLVIGKSTTGKDSQGKRSKKKKQKRRVKSGKNQRKLLNLVYQSPGSWSKDMSHFYNDSWGGETFDVRQLQKSMPDNPSSWFVSYDDIVSRPRRKDSYSRKKCTNCNTWGHDTNSCPVPRKSVVCIFCGKMGHSKFRCPTPICLHCGNPSAAYKDGCSKCLFSKTSYQPCSVCKNVGHHPAECSEVWRRYHSLTTSEDLSAVPSRTLYKPQEEKFCSNCAARGHHFNECRSFAENSRTLSHNLLKRRSSSQKQHRIPSKRRKCERDSANMSLLNLFSRSYYYDSF</sequence>
<dbReference type="EMBL" id="NEVH01013277">
    <property type="protein sequence ID" value="PNF28979.1"/>
    <property type="molecule type" value="Genomic_DNA"/>
</dbReference>
<accession>A0A2J7QK77</accession>
<dbReference type="GO" id="GO:0003723">
    <property type="term" value="F:RNA binding"/>
    <property type="evidence" value="ECO:0007669"/>
    <property type="project" value="TreeGrafter"/>
</dbReference>
<dbReference type="InParanoid" id="A0A2J7QK77"/>